<reference evidence="5 6" key="1">
    <citation type="submission" date="2018-08" db="EMBL/GenBank/DDBJ databases">
        <title>Actinomadura jelena sp. nov., a novel Actinomycete isolated from soil in Chad.</title>
        <authorList>
            <person name="Shi L."/>
        </authorList>
    </citation>
    <scope>NUCLEOTIDE SEQUENCE [LARGE SCALE GENOMIC DNA]</scope>
    <source>
        <strain evidence="5 6">NEAU-G17</strain>
    </source>
</reference>
<comment type="caution">
    <text evidence="5">The sequence shown here is derived from an EMBL/GenBank/DDBJ whole genome shotgun (WGS) entry which is preliminary data.</text>
</comment>
<organism evidence="5 6">
    <name type="scientific">Actinomadura logoneensis</name>
    <dbReference type="NCBI Taxonomy" id="2293572"/>
    <lineage>
        <taxon>Bacteria</taxon>
        <taxon>Bacillati</taxon>
        <taxon>Actinomycetota</taxon>
        <taxon>Actinomycetes</taxon>
        <taxon>Streptosporangiales</taxon>
        <taxon>Thermomonosporaceae</taxon>
        <taxon>Actinomadura</taxon>
    </lineage>
</organism>
<evidence type="ECO:0000313" key="6">
    <source>
        <dbReference type="Proteomes" id="UP000261811"/>
    </source>
</evidence>
<name>A0A372JJ40_9ACTN</name>
<dbReference type="Gene3D" id="1.10.10.10">
    <property type="entry name" value="Winged helix-like DNA-binding domain superfamily/Winged helix DNA-binding domain"/>
    <property type="match status" value="1"/>
</dbReference>
<dbReference type="PANTHER" id="PTHR33204">
    <property type="entry name" value="TRANSCRIPTIONAL REGULATOR, MARR FAMILY"/>
    <property type="match status" value="1"/>
</dbReference>
<proteinExistence type="predicted"/>
<dbReference type="Proteomes" id="UP000261811">
    <property type="component" value="Unassembled WGS sequence"/>
</dbReference>
<keyword evidence="6" id="KW-1185">Reference proteome</keyword>
<keyword evidence="2" id="KW-0238">DNA-binding</keyword>
<dbReference type="GO" id="GO:0003677">
    <property type="term" value="F:DNA binding"/>
    <property type="evidence" value="ECO:0007669"/>
    <property type="project" value="UniProtKB-KW"/>
</dbReference>
<dbReference type="Pfam" id="PF01638">
    <property type="entry name" value="HxlR"/>
    <property type="match status" value="1"/>
</dbReference>
<feature type="domain" description="HTH hxlR-type" evidence="4">
    <location>
        <begin position="4"/>
        <end position="103"/>
    </location>
</feature>
<keyword evidence="1" id="KW-0805">Transcription regulation</keyword>
<evidence type="ECO:0000313" key="5">
    <source>
        <dbReference type="EMBL" id="RFU40025.1"/>
    </source>
</evidence>
<evidence type="ECO:0000256" key="3">
    <source>
        <dbReference type="ARBA" id="ARBA00023163"/>
    </source>
</evidence>
<dbReference type="SUPFAM" id="SSF46785">
    <property type="entry name" value="Winged helix' DNA-binding domain"/>
    <property type="match status" value="1"/>
</dbReference>
<dbReference type="OrthoDB" id="370168at2"/>
<dbReference type="InterPro" id="IPR002577">
    <property type="entry name" value="HTH_HxlR"/>
</dbReference>
<keyword evidence="3" id="KW-0804">Transcription</keyword>
<protein>
    <submittedName>
        <fullName evidence="5">Transcriptional regulator</fullName>
    </submittedName>
</protein>
<dbReference type="InterPro" id="IPR036390">
    <property type="entry name" value="WH_DNA-bd_sf"/>
</dbReference>
<evidence type="ECO:0000256" key="1">
    <source>
        <dbReference type="ARBA" id="ARBA00023015"/>
    </source>
</evidence>
<dbReference type="EMBL" id="QURH01000313">
    <property type="protein sequence ID" value="RFU40025.1"/>
    <property type="molecule type" value="Genomic_DNA"/>
</dbReference>
<evidence type="ECO:0000259" key="4">
    <source>
        <dbReference type="PROSITE" id="PS51118"/>
    </source>
</evidence>
<dbReference type="InterPro" id="IPR036388">
    <property type="entry name" value="WH-like_DNA-bd_sf"/>
</dbReference>
<accession>A0A372JJ40</accession>
<gene>
    <name evidence="5" type="ORF">DZF91_19395</name>
</gene>
<dbReference type="AlphaFoldDB" id="A0A372JJ40"/>
<evidence type="ECO:0000256" key="2">
    <source>
        <dbReference type="ARBA" id="ARBA00023125"/>
    </source>
</evidence>
<dbReference type="PROSITE" id="PS51118">
    <property type="entry name" value="HTH_HXLR"/>
    <property type="match status" value="1"/>
</dbReference>
<sequence>MVDCRLRTGLELLAHTWDPLVIVALRGEPLRRRAVRDALGGVSDKVLTEALHRLLANGLVSRRSFAEAPPRVEYALTPLGRSLLDGPLLALGRWLDGHADEILAAQERAEAG</sequence>
<dbReference type="PANTHER" id="PTHR33204:SF37">
    <property type="entry name" value="HTH-TYPE TRANSCRIPTIONAL REGULATOR YODB"/>
    <property type="match status" value="1"/>
</dbReference>